<comment type="caution">
    <text evidence="1">The sequence shown here is derived from an EMBL/GenBank/DDBJ whole genome shotgun (WGS) entry which is preliminary data.</text>
</comment>
<dbReference type="Proteomes" id="UP000179769">
    <property type="component" value="Unassembled WGS sequence"/>
</dbReference>
<name>A0A1S1RKM9_9ACTN</name>
<dbReference type="RefSeq" id="WP_071059130.1">
    <property type="nucleotide sequence ID" value="NZ_JBFLUH010000007.1"/>
</dbReference>
<dbReference type="EMBL" id="MAXA01000001">
    <property type="protein sequence ID" value="OHV46740.1"/>
    <property type="molecule type" value="Genomic_DNA"/>
</dbReference>
<proteinExistence type="predicted"/>
<accession>A0A1S1RKM9</accession>
<dbReference type="OrthoDB" id="3214494at2"/>
<evidence type="ECO:0008006" key="3">
    <source>
        <dbReference type="Google" id="ProtNLM"/>
    </source>
</evidence>
<dbReference type="InterPro" id="IPR006311">
    <property type="entry name" value="TAT_signal"/>
</dbReference>
<gene>
    <name evidence="1" type="ORF">BBK14_00175</name>
</gene>
<evidence type="ECO:0000313" key="1">
    <source>
        <dbReference type="EMBL" id="OHV46740.1"/>
    </source>
</evidence>
<dbReference type="PROSITE" id="PS51318">
    <property type="entry name" value="TAT"/>
    <property type="match status" value="1"/>
</dbReference>
<reference evidence="2" key="1">
    <citation type="submission" date="2016-07" db="EMBL/GenBank/DDBJ databases">
        <title>Frankia sp. NRRL B-16219 Genome sequencing.</title>
        <authorList>
            <person name="Ghodhbane-Gtari F."/>
            <person name="Swanson E."/>
            <person name="Gueddou A."/>
            <person name="Louati M."/>
            <person name="Nouioui I."/>
            <person name="Hezbri K."/>
            <person name="Abebe-Akele F."/>
            <person name="Simpson S."/>
            <person name="Morris K."/>
            <person name="Thomas K."/>
            <person name="Gtari M."/>
            <person name="Tisa L.S."/>
        </authorList>
    </citation>
    <scope>NUCLEOTIDE SEQUENCE [LARGE SCALE GENOMIC DNA]</scope>
    <source>
        <strain evidence="2">NRRL B-16219</strain>
    </source>
</reference>
<keyword evidence="2" id="KW-1185">Reference proteome</keyword>
<organism evidence="1 2">
    <name type="scientific">Parafrankia soli</name>
    <dbReference type="NCBI Taxonomy" id="2599596"/>
    <lineage>
        <taxon>Bacteria</taxon>
        <taxon>Bacillati</taxon>
        <taxon>Actinomycetota</taxon>
        <taxon>Actinomycetes</taxon>
        <taxon>Frankiales</taxon>
        <taxon>Frankiaceae</taxon>
        <taxon>Parafrankia</taxon>
    </lineage>
</organism>
<dbReference type="AlphaFoldDB" id="A0A1S1RKM9"/>
<protein>
    <recommendedName>
        <fullName evidence="3">Tyrosinase</fullName>
    </recommendedName>
</protein>
<sequence length="119" mass="12948">MTEMSRRRILSSAGVAGVLAATGFVATRPTEVEAATADSLRSFRSGQIKDLRIGGRAVRIAESSNDLVVTVDGRQLNHVQIHRDSPTRYLSHVFPHHEFADVKSLVAALVEGDRTLLVL</sequence>
<evidence type="ECO:0000313" key="2">
    <source>
        <dbReference type="Proteomes" id="UP000179769"/>
    </source>
</evidence>